<organism evidence="19 20">
    <name type="scientific">Williamsia maris</name>
    <dbReference type="NCBI Taxonomy" id="72806"/>
    <lineage>
        <taxon>Bacteria</taxon>
        <taxon>Bacillati</taxon>
        <taxon>Actinomycetota</taxon>
        <taxon>Actinomycetes</taxon>
        <taxon>Mycobacteriales</taxon>
        <taxon>Nocardiaceae</taxon>
        <taxon>Williamsia</taxon>
    </lineage>
</organism>
<dbReference type="EMBL" id="JAMTCJ010000003">
    <property type="protein sequence ID" value="MCP2176957.1"/>
    <property type="molecule type" value="Genomic_DNA"/>
</dbReference>
<dbReference type="SUPFAM" id="SSF51984">
    <property type="entry name" value="MurCD N-terminal domain"/>
    <property type="match status" value="1"/>
</dbReference>
<evidence type="ECO:0000256" key="7">
    <source>
        <dbReference type="ARBA" id="ARBA00022741"/>
    </source>
</evidence>
<dbReference type="Gene3D" id="3.40.50.720">
    <property type="entry name" value="NAD(P)-binding Rossmann-like Domain"/>
    <property type="match status" value="1"/>
</dbReference>
<evidence type="ECO:0000256" key="11">
    <source>
        <dbReference type="ARBA" id="ARBA00023306"/>
    </source>
</evidence>
<keyword evidence="4 14" id="KW-0963">Cytoplasm</keyword>
<keyword evidence="6 14" id="KW-0132">Cell division</keyword>
<feature type="region of interest" description="Disordered" evidence="15">
    <location>
        <begin position="1"/>
        <end position="20"/>
    </location>
</feature>
<feature type="domain" description="Mur ligase central" evidence="18">
    <location>
        <begin position="134"/>
        <end position="337"/>
    </location>
</feature>
<keyword evidence="7 14" id="KW-0547">Nucleotide-binding</keyword>
<dbReference type="GO" id="GO:0016874">
    <property type="term" value="F:ligase activity"/>
    <property type="evidence" value="ECO:0007669"/>
    <property type="project" value="UniProtKB-KW"/>
</dbReference>
<name>A0ABT1HGG1_9NOCA</name>
<proteinExistence type="inferred from homology"/>
<keyword evidence="5 14" id="KW-0436">Ligase</keyword>
<dbReference type="InterPro" id="IPR005758">
    <property type="entry name" value="UDP-N-AcMur_Ala_ligase_MurC"/>
</dbReference>
<dbReference type="InterPro" id="IPR000713">
    <property type="entry name" value="Mur_ligase_N"/>
</dbReference>
<evidence type="ECO:0000259" key="17">
    <source>
        <dbReference type="Pfam" id="PF02875"/>
    </source>
</evidence>
<evidence type="ECO:0000259" key="18">
    <source>
        <dbReference type="Pfam" id="PF08245"/>
    </source>
</evidence>
<comment type="pathway">
    <text evidence="2 14">Cell wall biogenesis; peptidoglycan biosynthesis.</text>
</comment>
<dbReference type="Proteomes" id="UP001206895">
    <property type="component" value="Unassembled WGS sequence"/>
</dbReference>
<accession>A0ABT1HGG1</accession>
<dbReference type="Gene3D" id="3.40.1190.10">
    <property type="entry name" value="Mur-like, catalytic domain"/>
    <property type="match status" value="1"/>
</dbReference>
<dbReference type="Gene3D" id="3.90.190.20">
    <property type="entry name" value="Mur ligase, C-terminal domain"/>
    <property type="match status" value="1"/>
</dbReference>
<evidence type="ECO:0000256" key="6">
    <source>
        <dbReference type="ARBA" id="ARBA00022618"/>
    </source>
</evidence>
<evidence type="ECO:0000256" key="13">
    <source>
        <dbReference type="ARBA" id="ARBA00047833"/>
    </source>
</evidence>
<dbReference type="HAMAP" id="MF_00046">
    <property type="entry name" value="MurC"/>
    <property type="match status" value="1"/>
</dbReference>
<feature type="domain" description="Mur ligase N-terminal catalytic" evidence="16">
    <location>
        <begin position="27"/>
        <end position="130"/>
    </location>
</feature>
<dbReference type="EC" id="6.3.2.8" evidence="3 14"/>
<evidence type="ECO:0000256" key="10">
    <source>
        <dbReference type="ARBA" id="ARBA00022984"/>
    </source>
</evidence>
<dbReference type="Pfam" id="PF08245">
    <property type="entry name" value="Mur_ligase_M"/>
    <property type="match status" value="1"/>
</dbReference>
<gene>
    <name evidence="14" type="primary">murC</name>
    <name evidence="19" type="ORF">LX13_002785</name>
</gene>
<dbReference type="Pfam" id="PF02875">
    <property type="entry name" value="Mur_ligase_C"/>
    <property type="match status" value="1"/>
</dbReference>
<comment type="caution">
    <text evidence="19">The sequence shown here is derived from an EMBL/GenBank/DDBJ whole genome shotgun (WGS) entry which is preliminary data.</text>
</comment>
<evidence type="ECO:0000256" key="8">
    <source>
        <dbReference type="ARBA" id="ARBA00022840"/>
    </source>
</evidence>
<sequence>MTLVSETHDDPTAPSGVPALPEELSRVHMVGIGGAGMSGLARILLSRGAQVSGSDAKESRGVLALRTRGAQVQIGHSPAALDLLPGGPTVVVTTHAAIPKTNPELVEANRRGIPVILRPAVLATLMDDYRTVLIAGTHGKTSTTSMVVVALQHCGLDPSFAVGGELNESGTNAHHGSGEIFVAEADESDGSLLQYRPDVVVVTNVESDHLDHFGTVEAYVAVFDDFLDRLDAGGTLVICLDDEGAVALAERSAPRLIERGVSVLGYGFGRLADRVPMVENCAVLLDWQVHGVGGRARIALRAPLGPQVADASVVERDVALAIPGVHMALNALGAIAAGVAAGGPVDDVVHGVETFTGVHRRFELRGRVRDIAVYDDYAHHPTEVTVVLTAARELVADTTGGRVIAVFQPHLYSRTAAFATEFAHALDLADEVVVLDVYGAREEPLDGVSGRTIAAQVSVPVVFIADLSQVAETVAGLARPGDVVLTLGAGDITMQGPEIVDALARRGD</sequence>
<evidence type="ECO:0000256" key="12">
    <source>
        <dbReference type="ARBA" id="ARBA00023316"/>
    </source>
</evidence>
<keyword evidence="20" id="KW-1185">Reference proteome</keyword>
<evidence type="ECO:0000313" key="20">
    <source>
        <dbReference type="Proteomes" id="UP001206895"/>
    </source>
</evidence>
<reference evidence="19 20" key="1">
    <citation type="submission" date="2022-06" db="EMBL/GenBank/DDBJ databases">
        <title>Genomic Encyclopedia of Archaeal and Bacterial Type Strains, Phase II (KMG-II): from individual species to whole genera.</title>
        <authorList>
            <person name="Goeker M."/>
        </authorList>
    </citation>
    <scope>NUCLEOTIDE SEQUENCE [LARGE SCALE GENOMIC DNA]</scope>
    <source>
        <strain evidence="19 20">DSM 44693</strain>
    </source>
</reference>
<comment type="similarity">
    <text evidence="14">Belongs to the MurCDEF family.</text>
</comment>
<dbReference type="SUPFAM" id="SSF53623">
    <property type="entry name" value="MurD-like peptide ligases, catalytic domain"/>
    <property type="match status" value="1"/>
</dbReference>
<keyword evidence="11 14" id="KW-0131">Cell cycle</keyword>
<keyword evidence="10 14" id="KW-0573">Peptidoglycan synthesis</keyword>
<dbReference type="InterPro" id="IPR050061">
    <property type="entry name" value="MurCDEF_pg_biosynth"/>
</dbReference>
<comment type="catalytic activity">
    <reaction evidence="13 14">
        <text>UDP-N-acetyl-alpha-D-muramate + L-alanine + ATP = UDP-N-acetyl-alpha-D-muramoyl-L-alanine + ADP + phosphate + H(+)</text>
        <dbReference type="Rhea" id="RHEA:23372"/>
        <dbReference type="ChEBI" id="CHEBI:15378"/>
        <dbReference type="ChEBI" id="CHEBI:30616"/>
        <dbReference type="ChEBI" id="CHEBI:43474"/>
        <dbReference type="ChEBI" id="CHEBI:57972"/>
        <dbReference type="ChEBI" id="CHEBI:70757"/>
        <dbReference type="ChEBI" id="CHEBI:83898"/>
        <dbReference type="ChEBI" id="CHEBI:456216"/>
        <dbReference type="EC" id="6.3.2.8"/>
    </reaction>
</comment>
<keyword evidence="8 14" id="KW-0067">ATP-binding</keyword>
<feature type="binding site" evidence="14">
    <location>
        <begin position="136"/>
        <end position="142"/>
    </location>
    <ligand>
        <name>ATP</name>
        <dbReference type="ChEBI" id="CHEBI:30616"/>
    </ligand>
</feature>
<evidence type="ECO:0000256" key="14">
    <source>
        <dbReference type="HAMAP-Rule" id="MF_00046"/>
    </source>
</evidence>
<dbReference type="InterPro" id="IPR013221">
    <property type="entry name" value="Mur_ligase_cen"/>
</dbReference>
<keyword evidence="9 14" id="KW-0133">Cell shape</keyword>
<evidence type="ECO:0000256" key="9">
    <source>
        <dbReference type="ARBA" id="ARBA00022960"/>
    </source>
</evidence>
<protein>
    <recommendedName>
        <fullName evidence="3 14">UDP-N-acetylmuramate--L-alanine ligase</fullName>
        <ecNumber evidence="3 14">6.3.2.8</ecNumber>
    </recommendedName>
    <alternativeName>
        <fullName evidence="14">UDP-N-acetylmuramoyl-L-alanine synthetase</fullName>
    </alternativeName>
</protein>
<evidence type="ECO:0000313" key="19">
    <source>
        <dbReference type="EMBL" id="MCP2176957.1"/>
    </source>
</evidence>
<evidence type="ECO:0000256" key="4">
    <source>
        <dbReference type="ARBA" id="ARBA00022490"/>
    </source>
</evidence>
<feature type="compositionally biased region" description="Basic and acidic residues" evidence="15">
    <location>
        <begin position="1"/>
        <end position="11"/>
    </location>
</feature>
<feature type="domain" description="Mur ligase C-terminal" evidence="17">
    <location>
        <begin position="360"/>
        <end position="490"/>
    </location>
</feature>
<evidence type="ECO:0000256" key="15">
    <source>
        <dbReference type="SAM" id="MobiDB-lite"/>
    </source>
</evidence>
<evidence type="ECO:0000256" key="5">
    <source>
        <dbReference type="ARBA" id="ARBA00022598"/>
    </source>
</evidence>
<keyword evidence="12 14" id="KW-0961">Cell wall biogenesis/degradation</keyword>
<dbReference type="InterPro" id="IPR036615">
    <property type="entry name" value="Mur_ligase_C_dom_sf"/>
</dbReference>
<evidence type="ECO:0000256" key="1">
    <source>
        <dbReference type="ARBA" id="ARBA00004496"/>
    </source>
</evidence>
<evidence type="ECO:0000256" key="2">
    <source>
        <dbReference type="ARBA" id="ARBA00004752"/>
    </source>
</evidence>
<dbReference type="InterPro" id="IPR036565">
    <property type="entry name" value="Mur-like_cat_sf"/>
</dbReference>
<dbReference type="InterPro" id="IPR004101">
    <property type="entry name" value="Mur_ligase_C"/>
</dbReference>
<comment type="function">
    <text evidence="14">Cell wall formation.</text>
</comment>
<dbReference type="PANTHER" id="PTHR43445:SF3">
    <property type="entry name" value="UDP-N-ACETYLMURAMATE--L-ALANINE LIGASE"/>
    <property type="match status" value="1"/>
</dbReference>
<evidence type="ECO:0000259" key="16">
    <source>
        <dbReference type="Pfam" id="PF01225"/>
    </source>
</evidence>
<comment type="subcellular location">
    <subcellularLocation>
        <location evidence="1 14">Cytoplasm</location>
    </subcellularLocation>
</comment>
<evidence type="ECO:0000256" key="3">
    <source>
        <dbReference type="ARBA" id="ARBA00012211"/>
    </source>
</evidence>
<dbReference type="PANTHER" id="PTHR43445">
    <property type="entry name" value="UDP-N-ACETYLMURAMATE--L-ALANINE LIGASE-RELATED"/>
    <property type="match status" value="1"/>
</dbReference>
<dbReference type="SUPFAM" id="SSF53244">
    <property type="entry name" value="MurD-like peptide ligases, peptide-binding domain"/>
    <property type="match status" value="1"/>
</dbReference>
<dbReference type="Pfam" id="PF01225">
    <property type="entry name" value="Mur_ligase"/>
    <property type="match status" value="1"/>
</dbReference>
<dbReference type="NCBIfam" id="TIGR01082">
    <property type="entry name" value="murC"/>
    <property type="match status" value="1"/>
</dbReference>